<evidence type="ECO:0000256" key="2">
    <source>
        <dbReference type="ARBA" id="ARBA00016648"/>
    </source>
</evidence>
<comment type="similarity">
    <text evidence="1">Belongs to the CCDC43 family.</text>
</comment>
<dbReference type="AlphaFoldDB" id="A0ABD0Y9R4"/>
<feature type="compositionally biased region" description="Basic and acidic residues" evidence="4">
    <location>
        <begin position="164"/>
        <end position="187"/>
    </location>
</feature>
<dbReference type="EMBL" id="JBFDAA010000011">
    <property type="protein sequence ID" value="KAL1123992.1"/>
    <property type="molecule type" value="Genomic_DNA"/>
</dbReference>
<sequence>MAACLDEDFEKWLSLKLKALNTDESVFGSYITGILDGEESLDEKTEALEGILTEITENDIKQHCHEILDRWKLSQVGSASGGLPESVESKEDVDVKLVRLLESTAQPTTVQKQYTEEERKIREAILAQYSQTSDNEEEEPDEVVPESSDGGLVKNTNVSSVVQAEKEKREKAKVESQKKKEKDREDR</sequence>
<keyword evidence="7" id="KW-1185">Reference proteome</keyword>
<dbReference type="PANTHER" id="PTHR31684">
    <property type="entry name" value="COILED-COIL DOMAIN-CONTAINING PROTEIN 43"/>
    <property type="match status" value="1"/>
</dbReference>
<protein>
    <recommendedName>
        <fullName evidence="2">Coiled-coil domain-containing protein 43</fullName>
    </recommendedName>
</protein>
<feature type="domain" description="CCDC43 PWI-like" evidence="5">
    <location>
        <begin position="6"/>
        <end position="75"/>
    </location>
</feature>
<evidence type="ECO:0000256" key="3">
    <source>
        <dbReference type="ARBA" id="ARBA00023054"/>
    </source>
</evidence>
<evidence type="ECO:0000313" key="7">
    <source>
        <dbReference type="Proteomes" id="UP001558652"/>
    </source>
</evidence>
<dbReference type="PANTHER" id="PTHR31684:SF2">
    <property type="entry name" value="COILED-COIL DOMAIN-CONTAINING PROTEIN 43"/>
    <property type="match status" value="1"/>
</dbReference>
<dbReference type="InterPro" id="IPR037666">
    <property type="entry name" value="CCDC43"/>
</dbReference>
<evidence type="ECO:0000256" key="4">
    <source>
        <dbReference type="SAM" id="MobiDB-lite"/>
    </source>
</evidence>
<name>A0ABD0Y9R4_9HEMI</name>
<feature type="region of interest" description="Disordered" evidence="4">
    <location>
        <begin position="125"/>
        <end position="187"/>
    </location>
</feature>
<organism evidence="6 7">
    <name type="scientific">Ranatra chinensis</name>
    <dbReference type="NCBI Taxonomy" id="642074"/>
    <lineage>
        <taxon>Eukaryota</taxon>
        <taxon>Metazoa</taxon>
        <taxon>Ecdysozoa</taxon>
        <taxon>Arthropoda</taxon>
        <taxon>Hexapoda</taxon>
        <taxon>Insecta</taxon>
        <taxon>Pterygota</taxon>
        <taxon>Neoptera</taxon>
        <taxon>Paraneoptera</taxon>
        <taxon>Hemiptera</taxon>
        <taxon>Heteroptera</taxon>
        <taxon>Panheteroptera</taxon>
        <taxon>Nepomorpha</taxon>
        <taxon>Nepidae</taxon>
        <taxon>Ranatrinae</taxon>
        <taxon>Ranatra</taxon>
    </lineage>
</organism>
<reference evidence="6 7" key="1">
    <citation type="submission" date="2024-07" db="EMBL/GenBank/DDBJ databases">
        <title>Chromosome-level genome assembly of the water stick insect Ranatra chinensis (Heteroptera: Nepidae).</title>
        <authorList>
            <person name="Liu X."/>
        </authorList>
    </citation>
    <scope>NUCLEOTIDE SEQUENCE [LARGE SCALE GENOMIC DNA]</scope>
    <source>
        <strain evidence="6">Cailab_2021Rc</strain>
        <tissue evidence="6">Muscle</tissue>
    </source>
</reference>
<gene>
    <name evidence="6" type="ORF">AAG570_001762</name>
</gene>
<evidence type="ECO:0000313" key="6">
    <source>
        <dbReference type="EMBL" id="KAL1123992.1"/>
    </source>
</evidence>
<evidence type="ECO:0000256" key="1">
    <source>
        <dbReference type="ARBA" id="ARBA00005305"/>
    </source>
</evidence>
<comment type="caution">
    <text evidence="6">The sequence shown here is derived from an EMBL/GenBank/DDBJ whole genome shotgun (WGS) entry which is preliminary data.</text>
</comment>
<proteinExistence type="inferred from homology"/>
<keyword evidence="3" id="KW-0175">Coiled coil</keyword>
<accession>A0ABD0Y9R4</accession>
<dbReference type="InterPro" id="IPR058771">
    <property type="entry name" value="PWI_CCDC43"/>
</dbReference>
<dbReference type="Pfam" id="PF26091">
    <property type="entry name" value="PWI_CCDC43"/>
    <property type="match status" value="1"/>
</dbReference>
<feature type="compositionally biased region" description="Acidic residues" evidence="4">
    <location>
        <begin position="134"/>
        <end position="144"/>
    </location>
</feature>
<dbReference type="Proteomes" id="UP001558652">
    <property type="component" value="Unassembled WGS sequence"/>
</dbReference>
<evidence type="ECO:0000259" key="5">
    <source>
        <dbReference type="Pfam" id="PF26091"/>
    </source>
</evidence>